<dbReference type="VEuPathDB" id="FungiDB:GLRG_07257"/>
<dbReference type="HOGENOM" id="CLU_006926_3_2_1"/>
<gene>
    <name evidence="3" type="ORF">GLRG_07257</name>
</gene>
<evidence type="ECO:0000313" key="3">
    <source>
        <dbReference type="EMBL" id="EFQ32113.1"/>
    </source>
</evidence>
<dbReference type="Pfam" id="PF04082">
    <property type="entry name" value="Fungal_trans"/>
    <property type="match status" value="1"/>
</dbReference>
<evidence type="ECO:0000256" key="1">
    <source>
        <dbReference type="ARBA" id="ARBA00023242"/>
    </source>
</evidence>
<dbReference type="GO" id="GO:0008270">
    <property type="term" value="F:zinc ion binding"/>
    <property type="evidence" value="ECO:0007669"/>
    <property type="project" value="InterPro"/>
</dbReference>
<dbReference type="GO" id="GO:0006351">
    <property type="term" value="P:DNA-templated transcription"/>
    <property type="evidence" value="ECO:0007669"/>
    <property type="project" value="InterPro"/>
</dbReference>
<dbReference type="CDD" id="cd12148">
    <property type="entry name" value="fungal_TF_MHR"/>
    <property type="match status" value="1"/>
</dbReference>
<protein>
    <submittedName>
        <fullName evidence="3">Fungal specific transcription factor domain-containing protein</fullName>
    </submittedName>
</protein>
<evidence type="ECO:0000313" key="4">
    <source>
        <dbReference type="Proteomes" id="UP000008782"/>
    </source>
</evidence>
<proteinExistence type="predicted"/>
<dbReference type="eggNOG" id="ENOG502QTA0">
    <property type="taxonomic scope" value="Eukaryota"/>
</dbReference>
<keyword evidence="1" id="KW-0539">Nucleus</keyword>
<dbReference type="OrthoDB" id="4835540at2759"/>
<keyword evidence="4" id="KW-1185">Reference proteome</keyword>
<sequence>MPSRFCTSASNGQPYFLGSSSNWSFSRQVLSVTHEHVCQSPLPTNSLLFDGCAYDLGWNGSRTAQTLDSRPIPSYDYAIFLINAVKFHCGQMFHLFEEDEFMDNMQTFYSKSSTDRAEEDTLWFIHFLVVLSFGKSLIQRKNQGKRPSGAEFFVRALQLIPDVTALCKQPIMSTEILCCIAWYYQALDFRHAAHNFIGQAKSIAMNYGMHTDMPIMDLGPGLVQRCRKIWWTVYVLDRQMTSLMGLPQSTLDEGVYCQLPSYPGSAHRTAALSMQIKFARIIAEISSTVYGANGRLNKKFVLSTKTVLQSIVAVADELRNSFPLHADERFDESQSPWLEKSNNILEEMIASGNLIAEFRKNEMQQLGEMLVEFEATRPRALSGFVTAPAGSSWQHTNTGPPRSVQVDKDSLPGYRVLPKDNSGQAEDLTTQQIIDVVNSLEWEDNEWMSLTMIEEET</sequence>
<dbReference type="InterPro" id="IPR007219">
    <property type="entry name" value="XnlR_reg_dom"/>
</dbReference>
<reference evidence="4" key="1">
    <citation type="journal article" date="2012" name="Nat. Genet.">
        <title>Lifestyle transitions in plant pathogenic Colletotrichum fungi deciphered by genome and transcriptome analyses.</title>
        <authorList>
            <person name="O'Connell R.J."/>
            <person name="Thon M.R."/>
            <person name="Hacquard S."/>
            <person name="Amyotte S.G."/>
            <person name="Kleemann J."/>
            <person name="Torres M.F."/>
            <person name="Damm U."/>
            <person name="Buiate E.A."/>
            <person name="Epstein L."/>
            <person name="Alkan N."/>
            <person name="Altmueller J."/>
            <person name="Alvarado-Balderrama L."/>
            <person name="Bauser C.A."/>
            <person name="Becker C."/>
            <person name="Birren B.W."/>
            <person name="Chen Z."/>
            <person name="Choi J."/>
            <person name="Crouch J.A."/>
            <person name="Duvick J.P."/>
            <person name="Farman M.A."/>
            <person name="Gan P."/>
            <person name="Heiman D."/>
            <person name="Henrissat B."/>
            <person name="Howard R.J."/>
            <person name="Kabbage M."/>
            <person name="Koch C."/>
            <person name="Kracher B."/>
            <person name="Kubo Y."/>
            <person name="Law A.D."/>
            <person name="Lebrun M.-H."/>
            <person name="Lee Y.-H."/>
            <person name="Miyara I."/>
            <person name="Moore N."/>
            <person name="Neumann U."/>
            <person name="Nordstroem K."/>
            <person name="Panaccione D.G."/>
            <person name="Panstruga R."/>
            <person name="Place M."/>
            <person name="Proctor R.H."/>
            <person name="Prusky D."/>
            <person name="Rech G."/>
            <person name="Reinhardt R."/>
            <person name="Rollins J.A."/>
            <person name="Rounsley S."/>
            <person name="Schardl C.L."/>
            <person name="Schwartz D.C."/>
            <person name="Shenoy N."/>
            <person name="Shirasu K."/>
            <person name="Sikhakolli U.R."/>
            <person name="Stueber K."/>
            <person name="Sukno S.A."/>
            <person name="Sweigard J.A."/>
            <person name="Takano Y."/>
            <person name="Takahara H."/>
            <person name="Trail F."/>
            <person name="van der Does H.C."/>
            <person name="Voll L.M."/>
            <person name="Will I."/>
            <person name="Young S."/>
            <person name="Zeng Q."/>
            <person name="Zhang J."/>
            <person name="Zhou S."/>
            <person name="Dickman M.B."/>
            <person name="Schulze-Lefert P."/>
            <person name="Ver Loren van Themaat E."/>
            <person name="Ma L.-J."/>
            <person name="Vaillancourt L.J."/>
        </authorList>
    </citation>
    <scope>NUCLEOTIDE SEQUENCE [LARGE SCALE GENOMIC DNA]</scope>
    <source>
        <strain evidence="4">M1.001 / M2 / FGSC 10212</strain>
    </source>
</reference>
<dbReference type="AlphaFoldDB" id="E3QMM5"/>
<dbReference type="RefSeq" id="XP_008096133.1">
    <property type="nucleotide sequence ID" value="XM_008097942.1"/>
</dbReference>
<name>E3QMM5_COLGM</name>
<dbReference type="PANTHER" id="PTHR46910:SF32">
    <property type="entry name" value="TRANSCRIPTION FACTOR DOMAIN-CONTAINING PROTEIN-RELATED"/>
    <property type="match status" value="1"/>
</dbReference>
<dbReference type="STRING" id="645133.E3QMM5"/>
<dbReference type="EMBL" id="GG697359">
    <property type="protein sequence ID" value="EFQ32113.1"/>
    <property type="molecule type" value="Genomic_DNA"/>
</dbReference>
<feature type="domain" description="Xylanolytic transcriptional activator regulatory" evidence="2">
    <location>
        <begin position="193"/>
        <end position="266"/>
    </location>
</feature>
<accession>E3QMM5</accession>
<dbReference type="Proteomes" id="UP000008782">
    <property type="component" value="Unassembled WGS sequence"/>
</dbReference>
<dbReference type="GO" id="GO:0003677">
    <property type="term" value="F:DNA binding"/>
    <property type="evidence" value="ECO:0007669"/>
    <property type="project" value="InterPro"/>
</dbReference>
<dbReference type="InterPro" id="IPR050987">
    <property type="entry name" value="AtrR-like"/>
</dbReference>
<dbReference type="GeneID" id="24412622"/>
<dbReference type="SMART" id="SM00906">
    <property type="entry name" value="Fungal_trans"/>
    <property type="match status" value="1"/>
</dbReference>
<evidence type="ECO:0000259" key="2">
    <source>
        <dbReference type="SMART" id="SM00906"/>
    </source>
</evidence>
<organism evidence="4">
    <name type="scientific">Colletotrichum graminicola (strain M1.001 / M2 / FGSC 10212)</name>
    <name type="common">Maize anthracnose fungus</name>
    <name type="synonym">Glomerella graminicola</name>
    <dbReference type="NCBI Taxonomy" id="645133"/>
    <lineage>
        <taxon>Eukaryota</taxon>
        <taxon>Fungi</taxon>
        <taxon>Dikarya</taxon>
        <taxon>Ascomycota</taxon>
        <taxon>Pezizomycotina</taxon>
        <taxon>Sordariomycetes</taxon>
        <taxon>Hypocreomycetidae</taxon>
        <taxon>Glomerellales</taxon>
        <taxon>Glomerellaceae</taxon>
        <taxon>Colletotrichum</taxon>
        <taxon>Colletotrichum graminicola species complex</taxon>
    </lineage>
</organism>
<dbReference type="GO" id="GO:0003700">
    <property type="term" value="F:DNA-binding transcription factor activity"/>
    <property type="evidence" value="ECO:0007669"/>
    <property type="project" value="InterPro"/>
</dbReference>
<dbReference type="PANTHER" id="PTHR46910">
    <property type="entry name" value="TRANSCRIPTION FACTOR PDR1"/>
    <property type="match status" value="1"/>
</dbReference>